<name>A0A7L0PPF0_9AVES</name>
<dbReference type="Pfam" id="PF00530">
    <property type="entry name" value="SRCR"/>
    <property type="match status" value="2"/>
</dbReference>
<dbReference type="AlphaFoldDB" id="A0A7L0PPF0"/>
<accession>A0A7L0PPF0</accession>
<dbReference type="PANTHER" id="PTHR19331">
    <property type="entry name" value="SCAVENGER RECEPTOR DOMAIN-CONTAINING"/>
    <property type="match status" value="1"/>
</dbReference>
<organism evidence="11 12">
    <name type="scientific">Mesembrinibis cayennensis</name>
    <dbReference type="NCBI Taxonomy" id="1118748"/>
    <lineage>
        <taxon>Eukaryota</taxon>
        <taxon>Metazoa</taxon>
        <taxon>Chordata</taxon>
        <taxon>Craniata</taxon>
        <taxon>Vertebrata</taxon>
        <taxon>Euteleostomi</taxon>
        <taxon>Archelosauria</taxon>
        <taxon>Archosauria</taxon>
        <taxon>Dinosauria</taxon>
        <taxon>Saurischia</taxon>
        <taxon>Theropoda</taxon>
        <taxon>Coelurosauria</taxon>
        <taxon>Aves</taxon>
        <taxon>Neognathae</taxon>
        <taxon>Neoaves</taxon>
        <taxon>Aequornithes</taxon>
        <taxon>Pelecaniformes</taxon>
        <taxon>Threskiornithidae</taxon>
        <taxon>Mesembrinibis</taxon>
    </lineage>
</organism>
<dbReference type="FunFam" id="3.10.250.10:FF:000007">
    <property type="entry name" value="Soluble scavenger receptor cysteine-rich domain-containing protein SSC5D"/>
    <property type="match status" value="1"/>
</dbReference>
<dbReference type="Proteomes" id="UP000574277">
    <property type="component" value="Unassembled WGS sequence"/>
</dbReference>
<feature type="disulfide bond" evidence="9">
    <location>
        <begin position="79"/>
        <end position="143"/>
    </location>
</feature>
<comment type="caution">
    <text evidence="11">The sequence shown here is derived from an EMBL/GenBank/DDBJ whole genome shotgun (WGS) entry which is preliminary data.</text>
</comment>
<keyword evidence="2" id="KW-0677">Repeat</keyword>
<reference evidence="11 12" key="1">
    <citation type="submission" date="2019-09" db="EMBL/GenBank/DDBJ databases">
        <title>Bird 10,000 Genomes (B10K) Project - Family phase.</title>
        <authorList>
            <person name="Zhang G."/>
        </authorList>
    </citation>
    <scope>NUCLEOTIDE SEQUENCE [LARGE SCALE GENOMIC DNA]</scope>
    <source>
        <strain evidence="11">B10K-DU-001-44</strain>
        <tissue evidence="11">Muscle</tissue>
    </source>
</reference>
<gene>
    <name evidence="11" type="primary">Dmbt1_6</name>
    <name evidence="11" type="ORF">MESCAY_R00019</name>
</gene>
<comment type="function">
    <text evidence="6">Binds to extracellular matrix proteins. Binds to pathogen-associated molecular patterns (PAMPs) present on the cell walls of Gram-positive and Gram-negative bacteria and fungi, behaving as a pattern recognition receptor (PRR). Induces bacterial and fungal aggregation and subsequent inhibition of PAMP-induced cytokine release. Does not possess intrinsic bactericidal activity. May play a role in the innate defense and homeostasis of certain epithelial surfaces.</text>
</comment>
<comment type="subunit">
    <text evidence="7">Interacts with LGALS1 and laminin.</text>
</comment>
<feature type="disulfide bond" evidence="9">
    <location>
        <begin position="13"/>
        <end position="23"/>
    </location>
</feature>
<dbReference type="PANTHER" id="PTHR19331:SF487">
    <property type="entry name" value="SOLUBLE SCAVENGER RECEPTOR CYSTEINE-RICH DOMAIN-CONTAINING PROTEIN SSC5D"/>
    <property type="match status" value="1"/>
</dbReference>
<dbReference type="SUPFAM" id="SSF56487">
    <property type="entry name" value="SRCR-like"/>
    <property type="match status" value="2"/>
</dbReference>
<dbReference type="InterPro" id="IPR001190">
    <property type="entry name" value="SRCR"/>
</dbReference>
<dbReference type="EMBL" id="VXAT01012783">
    <property type="protein sequence ID" value="NXL07073.1"/>
    <property type="molecule type" value="Genomic_DNA"/>
</dbReference>
<sequence>QGQGPIWLDHVRCMGTEAALSECRAKSWGVHACKHEEDAGVVCSGNHCPCSEALRLVNGPHRCAGRVEVFHNQQWGTICDDGWDLNDAAVVCRQLGCGTAVSAPGLSGFGQGSGPIWLDGVNCLGTEATLAACPVKPWGHHACNHMEDASVVCSGNPHHVFTVRWTKPHPSAGWE</sequence>
<evidence type="ECO:0000313" key="12">
    <source>
        <dbReference type="Proteomes" id="UP000574277"/>
    </source>
</evidence>
<evidence type="ECO:0000256" key="1">
    <source>
        <dbReference type="ARBA" id="ARBA00022729"/>
    </source>
</evidence>
<comment type="caution">
    <text evidence="9">Lacks conserved residue(s) required for the propagation of feature annotation.</text>
</comment>
<dbReference type="PROSITE" id="PS50287">
    <property type="entry name" value="SRCR_2"/>
    <property type="match status" value="2"/>
</dbReference>
<dbReference type="PRINTS" id="PR00258">
    <property type="entry name" value="SPERACTRCPTR"/>
</dbReference>
<dbReference type="InterPro" id="IPR036772">
    <property type="entry name" value="SRCR-like_dom_sf"/>
</dbReference>
<keyword evidence="3 9" id="KW-1015">Disulfide bond</keyword>
<keyword evidence="12" id="KW-1185">Reference proteome</keyword>
<feature type="non-terminal residue" evidence="11">
    <location>
        <position position="175"/>
    </location>
</feature>
<evidence type="ECO:0000256" key="8">
    <source>
        <dbReference type="ARBA" id="ARBA00069168"/>
    </source>
</evidence>
<dbReference type="GO" id="GO:0016020">
    <property type="term" value="C:membrane"/>
    <property type="evidence" value="ECO:0007669"/>
    <property type="project" value="InterPro"/>
</dbReference>
<evidence type="ECO:0000256" key="2">
    <source>
        <dbReference type="ARBA" id="ARBA00022737"/>
    </source>
</evidence>
<proteinExistence type="predicted"/>
<feature type="disulfide bond" evidence="9">
    <location>
        <begin position="92"/>
        <end position="153"/>
    </location>
</feature>
<evidence type="ECO:0000256" key="9">
    <source>
        <dbReference type="PROSITE-ProRule" id="PRU00196"/>
    </source>
</evidence>
<evidence type="ECO:0000313" key="11">
    <source>
        <dbReference type="EMBL" id="NXL07073.1"/>
    </source>
</evidence>
<keyword evidence="1" id="KW-0732">Signal</keyword>
<evidence type="ECO:0000256" key="7">
    <source>
        <dbReference type="ARBA" id="ARBA00064153"/>
    </source>
</evidence>
<evidence type="ECO:0000256" key="4">
    <source>
        <dbReference type="ARBA" id="ARBA00023170"/>
    </source>
</evidence>
<feature type="disulfide bond" evidence="9">
    <location>
        <begin position="123"/>
        <end position="133"/>
    </location>
</feature>
<feature type="non-terminal residue" evidence="11">
    <location>
        <position position="1"/>
    </location>
</feature>
<evidence type="ECO:0000256" key="5">
    <source>
        <dbReference type="ARBA" id="ARBA00023180"/>
    </source>
</evidence>
<dbReference type="PROSITE" id="PS00420">
    <property type="entry name" value="SRCR_1"/>
    <property type="match status" value="1"/>
</dbReference>
<evidence type="ECO:0000256" key="3">
    <source>
        <dbReference type="ARBA" id="ARBA00023157"/>
    </source>
</evidence>
<protein>
    <recommendedName>
        <fullName evidence="8">Soluble scavenger receptor cysteine-rich domain-containing protein SSC5D</fullName>
    </recommendedName>
</protein>
<feature type="domain" description="SRCR" evidence="10">
    <location>
        <begin position="1"/>
        <end position="44"/>
    </location>
</feature>
<keyword evidence="5" id="KW-0325">Glycoprotein</keyword>
<feature type="domain" description="SRCR" evidence="10">
    <location>
        <begin position="54"/>
        <end position="154"/>
    </location>
</feature>
<evidence type="ECO:0000256" key="6">
    <source>
        <dbReference type="ARBA" id="ARBA00058074"/>
    </source>
</evidence>
<keyword evidence="4" id="KW-0675">Receptor</keyword>
<dbReference type="SMART" id="SM00202">
    <property type="entry name" value="SR"/>
    <property type="match status" value="1"/>
</dbReference>
<dbReference type="Gene3D" id="3.10.250.10">
    <property type="entry name" value="SRCR-like domain"/>
    <property type="match status" value="2"/>
</dbReference>
<evidence type="ECO:0000259" key="10">
    <source>
        <dbReference type="PROSITE" id="PS50287"/>
    </source>
</evidence>